<gene>
    <name evidence="2" type="ORF">SAMN05421642_11319</name>
</gene>
<accession>A0A239LF31</accession>
<dbReference type="Proteomes" id="UP000198327">
    <property type="component" value="Unassembled WGS sequence"/>
</dbReference>
<keyword evidence="1" id="KW-0472">Membrane</keyword>
<proteinExistence type="predicted"/>
<dbReference type="EMBL" id="FZOW01000013">
    <property type="protein sequence ID" value="SNT29247.1"/>
    <property type="molecule type" value="Genomic_DNA"/>
</dbReference>
<keyword evidence="1" id="KW-0812">Transmembrane</keyword>
<reference evidence="3" key="1">
    <citation type="submission" date="2017-06" db="EMBL/GenBank/DDBJ databases">
        <authorList>
            <person name="Varghese N."/>
            <person name="Submissions S."/>
        </authorList>
    </citation>
    <scope>NUCLEOTIDE SEQUENCE [LARGE SCALE GENOMIC DNA]</scope>
    <source>
        <strain evidence="3">JCM 23211</strain>
    </source>
</reference>
<keyword evidence="3" id="KW-1185">Reference proteome</keyword>
<name>A0A239LF31_9NOCA</name>
<keyword evidence="1" id="KW-1133">Transmembrane helix</keyword>
<evidence type="ECO:0000313" key="2">
    <source>
        <dbReference type="EMBL" id="SNT29247.1"/>
    </source>
</evidence>
<evidence type="ECO:0000256" key="1">
    <source>
        <dbReference type="SAM" id="Phobius"/>
    </source>
</evidence>
<feature type="transmembrane region" description="Helical" evidence="1">
    <location>
        <begin position="12"/>
        <end position="31"/>
    </location>
</feature>
<dbReference type="AlphaFoldDB" id="A0A239LF31"/>
<protein>
    <submittedName>
        <fullName evidence="2">Uncharacterized protein</fullName>
    </submittedName>
</protein>
<sequence>MIKAVSHALGTVAYTAAIMTLVVLAIWKFPIPGV</sequence>
<evidence type="ECO:0000313" key="3">
    <source>
        <dbReference type="Proteomes" id="UP000198327"/>
    </source>
</evidence>
<organism evidence="2 3">
    <name type="scientific">Rhodococcoides kyotonense</name>
    <dbReference type="NCBI Taxonomy" id="398843"/>
    <lineage>
        <taxon>Bacteria</taxon>
        <taxon>Bacillati</taxon>
        <taxon>Actinomycetota</taxon>
        <taxon>Actinomycetes</taxon>
        <taxon>Mycobacteriales</taxon>
        <taxon>Nocardiaceae</taxon>
        <taxon>Rhodococcoides</taxon>
    </lineage>
</organism>